<dbReference type="STRING" id="563192.HMPREF0179_01190"/>
<dbReference type="PROSITE" id="PS00018">
    <property type="entry name" value="EF_HAND_1"/>
    <property type="match status" value="1"/>
</dbReference>
<evidence type="ECO:0000313" key="4">
    <source>
        <dbReference type="EMBL" id="EFV44994.1"/>
    </source>
</evidence>
<feature type="chain" id="PRO_5003200707" description="EF-hand domain-containing protein" evidence="2">
    <location>
        <begin position="20"/>
        <end position="128"/>
    </location>
</feature>
<dbReference type="eggNOG" id="COG5126">
    <property type="taxonomic scope" value="Bacteria"/>
</dbReference>
<keyword evidence="2" id="KW-0732">Signal</keyword>
<evidence type="ECO:0000256" key="1">
    <source>
        <dbReference type="SAM" id="MobiDB-lite"/>
    </source>
</evidence>
<dbReference type="AlphaFoldDB" id="E5Y4S7"/>
<gene>
    <name evidence="4" type="ORF">HMPREF0179_01190</name>
</gene>
<accession>E5Y4S7</accession>
<evidence type="ECO:0000313" key="5">
    <source>
        <dbReference type="Proteomes" id="UP000006034"/>
    </source>
</evidence>
<dbReference type="OrthoDB" id="5460649at2"/>
<feature type="region of interest" description="Disordered" evidence="1">
    <location>
        <begin position="74"/>
        <end position="128"/>
    </location>
</feature>
<proteinExistence type="predicted"/>
<feature type="domain" description="EF-hand" evidence="3">
    <location>
        <begin position="51"/>
        <end position="78"/>
    </location>
</feature>
<dbReference type="Proteomes" id="UP000006034">
    <property type="component" value="Unassembled WGS sequence"/>
</dbReference>
<dbReference type="GeneID" id="78086322"/>
<dbReference type="GO" id="GO:0005509">
    <property type="term" value="F:calcium ion binding"/>
    <property type="evidence" value="ECO:0007669"/>
    <property type="project" value="InterPro"/>
</dbReference>
<evidence type="ECO:0000259" key="3">
    <source>
        <dbReference type="PROSITE" id="PS50222"/>
    </source>
</evidence>
<comment type="caution">
    <text evidence="4">The sequence shown here is derived from an EMBL/GenBank/DDBJ whole genome shotgun (WGS) entry which is preliminary data.</text>
</comment>
<feature type="compositionally biased region" description="Low complexity" evidence="1">
    <location>
        <begin position="96"/>
        <end position="110"/>
    </location>
</feature>
<keyword evidence="5" id="KW-1185">Reference proteome</keyword>
<dbReference type="PROSITE" id="PS50222">
    <property type="entry name" value="EF_HAND_2"/>
    <property type="match status" value="2"/>
</dbReference>
<dbReference type="InterPro" id="IPR011992">
    <property type="entry name" value="EF-hand-dom_pair"/>
</dbReference>
<feature type="signal peptide" evidence="2">
    <location>
        <begin position="1"/>
        <end position="19"/>
    </location>
</feature>
<dbReference type="EMBL" id="ADCP02000001">
    <property type="protein sequence ID" value="EFV44994.1"/>
    <property type="molecule type" value="Genomic_DNA"/>
</dbReference>
<dbReference type="Gene3D" id="1.10.238.10">
    <property type="entry name" value="EF-hand"/>
    <property type="match status" value="1"/>
</dbReference>
<dbReference type="Pfam" id="PF13202">
    <property type="entry name" value="EF-hand_5"/>
    <property type="match status" value="2"/>
</dbReference>
<organism evidence="4 5">
    <name type="scientific">Bilophila wadsworthia (strain 3_1_6)</name>
    <dbReference type="NCBI Taxonomy" id="563192"/>
    <lineage>
        <taxon>Bacteria</taxon>
        <taxon>Pseudomonadati</taxon>
        <taxon>Thermodesulfobacteriota</taxon>
        <taxon>Desulfovibrionia</taxon>
        <taxon>Desulfovibrionales</taxon>
        <taxon>Desulfovibrionaceae</taxon>
        <taxon>Bilophila</taxon>
    </lineage>
</organism>
<sequence>MKKLLFLAALTLCAAPAYAAPDRFEQMDKDGNGQVDWEEFQAAVPGMKRPAFDTIDADKSGGICRSEWDNFMKSHMGGQKGMPPAGMGMPAGMGGKAMPPAGAEKGGMPMIQPPVQQGEAPGIVPPKN</sequence>
<dbReference type="CDD" id="cd00051">
    <property type="entry name" value="EFh"/>
    <property type="match status" value="1"/>
</dbReference>
<dbReference type="RefSeq" id="WP_005026126.1">
    <property type="nucleotide sequence ID" value="NZ_KE150238.1"/>
</dbReference>
<evidence type="ECO:0000256" key="2">
    <source>
        <dbReference type="SAM" id="SignalP"/>
    </source>
</evidence>
<name>E5Y4S7_BILW3</name>
<dbReference type="InterPro" id="IPR002048">
    <property type="entry name" value="EF_hand_dom"/>
</dbReference>
<dbReference type="SUPFAM" id="SSF47473">
    <property type="entry name" value="EF-hand"/>
    <property type="match status" value="1"/>
</dbReference>
<protein>
    <recommendedName>
        <fullName evidence="3">EF-hand domain-containing protein</fullName>
    </recommendedName>
</protein>
<dbReference type="InterPro" id="IPR018247">
    <property type="entry name" value="EF_Hand_1_Ca_BS"/>
</dbReference>
<dbReference type="HOGENOM" id="CLU_160501_0_0_7"/>
<feature type="domain" description="EF-hand" evidence="3">
    <location>
        <begin position="24"/>
        <end position="50"/>
    </location>
</feature>
<reference evidence="4 5" key="2">
    <citation type="submission" date="2013-04" db="EMBL/GenBank/DDBJ databases">
        <title>The Genome Sequence of Bilophila wadsworthia 3_1_6.</title>
        <authorList>
            <consortium name="The Broad Institute Genomics Platform"/>
            <person name="Earl A."/>
            <person name="Ward D."/>
            <person name="Feldgarden M."/>
            <person name="Gevers D."/>
            <person name="Sibley C."/>
            <person name="Strauss J."/>
            <person name="Allen-Vercoe E."/>
            <person name="Walker B."/>
            <person name="Young S."/>
            <person name="Zeng Q."/>
            <person name="Gargeya S."/>
            <person name="Fitzgerald M."/>
            <person name="Haas B."/>
            <person name="Abouelleil A."/>
            <person name="Allen A.W."/>
            <person name="Alvarado L."/>
            <person name="Arachchi H.M."/>
            <person name="Berlin A.M."/>
            <person name="Chapman S.B."/>
            <person name="Gainer-Dewar J."/>
            <person name="Goldberg J."/>
            <person name="Griggs A."/>
            <person name="Gujja S."/>
            <person name="Hansen M."/>
            <person name="Howarth C."/>
            <person name="Imamovic A."/>
            <person name="Ireland A."/>
            <person name="Larimer J."/>
            <person name="McCowan C."/>
            <person name="Murphy C."/>
            <person name="Pearson M."/>
            <person name="Poon T.W."/>
            <person name="Priest M."/>
            <person name="Roberts A."/>
            <person name="Saif S."/>
            <person name="Shea T."/>
            <person name="Sisk P."/>
            <person name="Sykes S."/>
            <person name="Wortman J."/>
            <person name="Nusbaum C."/>
            <person name="Birren B."/>
        </authorList>
    </citation>
    <scope>NUCLEOTIDE SEQUENCE [LARGE SCALE GENOMIC DNA]</scope>
    <source>
        <strain evidence="4 5">3_1_6</strain>
    </source>
</reference>
<reference evidence="4 5" key="1">
    <citation type="submission" date="2010-10" db="EMBL/GenBank/DDBJ databases">
        <authorList>
            <consortium name="The Broad Institute Genome Sequencing Platform"/>
            <person name="Ward D."/>
            <person name="Earl A."/>
            <person name="Feldgarden M."/>
            <person name="Young S.K."/>
            <person name="Gargeya S."/>
            <person name="Zeng Q."/>
            <person name="Alvarado L."/>
            <person name="Berlin A."/>
            <person name="Bochicchio J."/>
            <person name="Chapman S.B."/>
            <person name="Chen Z."/>
            <person name="Freedman E."/>
            <person name="Gellesch M."/>
            <person name="Goldberg J."/>
            <person name="Griggs A."/>
            <person name="Gujja S."/>
            <person name="Heilman E."/>
            <person name="Heiman D."/>
            <person name="Howarth C."/>
            <person name="Mehta T."/>
            <person name="Neiman D."/>
            <person name="Pearson M."/>
            <person name="Roberts A."/>
            <person name="Saif S."/>
            <person name="Shea T."/>
            <person name="Shenoy N."/>
            <person name="Sisk P."/>
            <person name="Stolte C."/>
            <person name="Sykes S."/>
            <person name="White J."/>
            <person name="Yandava C."/>
            <person name="Allen-Vercoe E."/>
            <person name="Sibley C."/>
            <person name="Ambrose C.E."/>
            <person name="Strauss J."/>
            <person name="Daigneault M."/>
            <person name="Haas B."/>
            <person name="Nusbaum C."/>
            <person name="Birren B."/>
        </authorList>
    </citation>
    <scope>NUCLEOTIDE SEQUENCE [LARGE SCALE GENOMIC DNA]</scope>
    <source>
        <strain evidence="4 5">3_1_6</strain>
    </source>
</reference>